<feature type="non-terminal residue" evidence="1">
    <location>
        <position position="1"/>
    </location>
</feature>
<sequence>RNVPSHIGVMVVEDTQVDIVLFEAGQTGRLIIQPNEPGSRVMVNWNLPNKNFYDCMESDDGKRYDVPLGAYTNCYNVPRSMLVFCRLDDKNRVVAVWPNSGEQDDDTPWKKGDFLRILIAEPQRITNGTRNFRISPGTIVRYQGQVNRSKSHVILAGGVDPAILGAPITTSTKGLEKFEEEFIDTGGEVEITATISFRKRDLKGMRAVVILPLDQDGEVGLQFKEDIKAGSLDGYGEDKRCLYIHHSAVQRVSG</sequence>
<accession>A0A0F9F3G4</accession>
<organism evidence="1">
    <name type="scientific">marine sediment metagenome</name>
    <dbReference type="NCBI Taxonomy" id="412755"/>
    <lineage>
        <taxon>unclassified sequences</taxon>
        <taxon>metagenomes</taxon>
        <taxon>ecological metagenomes</taxon>
    </lineage>
</organism>
<comment type="caution">
    <text evidence="1">The sequence shown here is derived from an EMBL/GenBank/DDBJ whole genome shotgun (WGS) entry which is preliminary data.</text>
</comment>
<evidence type="ECO:0000313" key="1">
    <source>
        <dbReference type="EMBL" id="KKL80964.1"/>
    </source>
</evidence>
<proteinExistence type="predicted"/>
<protein>
    <submittedName>
        <fullName evidence="1">Uncharacterized protein</fullName>
    </submittedName>
</protein>
<name>A0A0F9F3G4_9ZZZZ</name>
<gene>
    <name evidence="1" type="ORF">LCGC14_1999480</name>
</gene>
<reference evidence="1" key="1">
    <citation type="journal article" date="2015" name="Nature">
        <title>Complex archaea that bridge the gap between prokaryotes and eukaryotes.</title>
        <authorList>
            <person name="Spang A."/>
            <person name="Saw J.H."/>
            <person name="Jorgensen S.L."/>
            <person name="Zaremba-Niedzwiedzka K."/>
            <person name="Martijn J."/>
            <person name="Lind A.E."/>
            <person name="van Eijk R."/>
            <person name="Schleper C."/>
            <person name="Guy L."/>
            <person name="Ettema T.J."/>
        </authorList>
    </citation>
    <scope>NUCLEOTIDE SEQUENCE</scope>
</reference>
<dbReference type="AlphaFoldDB" id="A0A0F9F3G4"/>
<dbReference type="EMBL" id="LAZR01022701">
    <property type="protein sequence ID" value="KKL80964.1"/>
    <property type="molecule type" value="Genomic_DNA"/>
</dbReference>